<dbReference type="SUPFAM" id="SSF103473">
    <property type="entry name" value="MFS general substrate transporter"/>
    <property type="match status" value="1"/>
</dbReference>
<evidence type="ECO:0000259" key="7">
    <source>
        <dbReference type="PROSITE" id="PS50850"/>
    </source>
</evidence>
<sequence length="426" mass="47141">MVAKFIGKFYYGWFIVFIAGLGVFFSGPGQTYSNSTFIDAYISDFGWSRSQVSGIYSAATLVAGLIMIFIGRFIDRFGQRIMMVVIGVLFAIACFWNSIVSSIWMLALGFFFIRLLGQGSMTLIPNTLVAQWFIKKRGFAFSIMTLGSFISAMLFPVINTWLINTWDWRFAWQFWGVLLLLVFVPIALFGVRNKPEDMGLKPDGPGKQKDMKYKPLIGVNVVKEAAEDWTLTEAKKTRAFWAILVCVGIPAMVNTGITFHVISIFGTNDLSPAIAAMVLSLMAMVGIPMSFISGMITDRIPTNYLLVAIFIIEIILLLMLIVTKSLWMAILFGIVWGIANGLERISLNVIWPNYFGRKHIGSINGVGVTMTVIGSSLGPLPFGVGFDLFHSYTPVLLVTLIFPVIGVICSIIAKKPSKAQIGIKSF</sequence>
<reference evidence="8 9" key="1">
    <citation type="submission" date="2017-08" db="EMBL/GenBank/DDBJ databases">
        <title>Virgibacillus indicus sp. nov. and Virgibacillus profoundi sp. nov, two moderately halophilic bacteria isolated from marine sediment by using the Microfluidic Streak Plate.</title>
        <authorList>
            <person name="Xu B."/>
            <person name="Hu B."/>
            <person name="Wang J."/>
            <person name="Zhu Y."/>
            <person name="Huang L."/>
            <person name="Du W."/>
            <person name="Huang Y."/>
        </authorList>
    </citation>
    <scope>NUCLEOTIDE SEQUENCE [LARGE SCALE GENOMIC DNA]</scope>
    <source>
        <strain evidence="8 9">IO3-P3-H5</strain>
    </source>
</reference>
<accession>A0A2A2IA72</accession>
<dbReference type="OrthoDB" id="182417at2"/>
<dbReference type="InterPro" id="IPR020846">
    <property type="entry name" value="MFS_dom"/>
</dbReference>
<dbReference type="PANTHER" id="PTHR11360">
    <property type="entry name" value="MONOCARBOXYLATE TRANSPORTER"/>
    <property type="match status" value="1"/>
</dbReference>
<protein>
    <submittedName>
        <fullName evidence="8">MFS transporter</fullName>
    </submittedName>
</protein>
<feature type="transmembrane region" description="Helical" evidence="6">
    <location>
        <begin position="363"/>
        <end position="386"/>
    </location>
</feature>
<evidence type="ECO:0000313" key="8">
    <source>
        <dbReference type="EMBL" id="PAV28035.1"/>
    </source>
</evidence>
<dbReference type="AlphaFoldDB" id="A0A2A2IA72"/>
<keyword evidence="2" id="KW-0813">Transport</keyword>
<dbReference type="GO" id="GO:0005886">
    <property type="term" value="C:plasma membrane"/>
    <property type="evidence" value="ECO:0007669"/>
    <property type="project" value="UniProtKB-SubCell"/>
</dbReference>
<dbReference type="InterPro" id="IPR050327">
    <property type="entry name" value="Proton-linked_MCT"/>
</dbReference>
<evidence type="ECO:0000256" key="3">
    <source>
        <dbReference type="ARBA" id="ARBA00022692"/>
    </source>
</evidence>
<feature type="transmembrane region" description="Helical" evidence="6">
    <location>
        <begin position="55"/>
        <end position="74"/>
    </location>
</feature>
<proteinExistence type="predicted"/>
<feature type="transmembrane region" description="Helical" evidence="6">
    <location>
        <begin position="105"/>
        <end position="126"/>
    </location>
</feature>
<evidence type="ECO:0000256" key="4">
    <source>
        <dbReference type="ARBA" id="ARBA00022989"/>
    </source>
</evidence>
<dbReference type="PROSITE" id="PS50850">
    <property type="entry name" value="MFS"/>
    <property type="match status" value="1"/>
</dbReference>
<name>A0A2A2IA72_9BACI</name>
<organism evidence="8 9">
    <name type="scientific">Virgibacillus profundi</name>
    <dbReference type="NCBI Taxonomy" id="2024555"/>
    <lineage>
        <taxon>Bacteria</taxon>
        <taxon>Bacillati</taxon>
        <taxon>Bacillota</taxon>
        <taxon>Bacilli</taxon>
        <taxon>Bacillales</taxon>
        <taxon>Bacillaceae</taxon>
        <taxon>Virgibacillus</taxon>
    </lineage>
</organism>
<evidence type="ECO:0000256" key="5">
    <source>
        <dbReference type="ARBA" id="ARBA00023136"/>
    </source>
</evidence>
<dbReference type="CDD" id="cd17355">
    <property type="entry name" value="MFS_YcxA_like"/>
    <property type="match status" value="1"/>
</dbReference>
<feature type="transmembrane region" description="Helical" evidence="6">
    <location>
        <begin position="304"/>
        <end position="322"/>
    </location>
</feature>
<dbReference type="Proteomes" id="UP000218887">
    <property type="component" value="Unassembled WGS sequence"/>
</dbReference>
<dbReference type="Pfam" id="PF07690">
    <property type="entry name" value="MFS_1"/>
    <property type="match status" value="1"/>
</dbReference>
<keyword evidence="5 6" id="KW-0472">Membrane</keyword>
<feature type="transmembrane region" description="Helical" evidence="6">
    <location>
        <begin position="138"/>
        <end position="158"/>
    </location>
</feature>
<dbReference type="PANTHER" id="PTHR11360:SF308">
    <property type="entry name" value="BLL3089 PROTEIN"/>
    <property type="match status" value="1"/>
</dbReference>
<dbReference type="Gene3D" id="1.20.1250.20">
    <property type="entry name" value="MFS general substrate transporter like domains"/>
    <property type="match status" value="1"/>
</dbReference>
<feature type="transmembrane region" description="Helical" evidence="6">
    <location>
        <begin position="239"/>
        <end position="262"/>
    </location>
</feature>
<evidence type="ECO:0000313" key="9">
    <source>
        <dbReference type="Proteomes" id="UP000218887"/>
    </source>
</evidence>
<feature type="transmembrane region" description="Helical" evidence="6">
    <location>
        <begin position="9"/>
        <end position="27"/>
    </location>
</feature>
<evidence type="ECO:0000256" key="6">
    <source>
        <dbReference type="SAM" id="Phobius"/>
    </source>
</evidence>
<feature type="transmembrane region" description="Helical" evidence="6">
    <location>
        <begin position="274"/>
        <end position="292"/>
    </location>
</feature>
<evidence type="ECO:0000256" key="1">
    <source>
        <dbReference type="ARBA" id="ARBA00004651"/>
    </source>
</evidence>
<feature type="transmembrane region" description="Helical" evidence="6">
    <location>
        <begin position="392"/>
        <end position="413"/>
    </location>
</feature>
<feature type="domain" description="Major facilitator superfamily (MFS) profile" evidence="7">
    <location>
        <begin position="15"/>
        <end position="418"/>
    </location>
</feature>
<feature type="transmembrane region" description="Helical" evidence="6">
    <location>
        <begin position="328"/>
        <end position="351"/>
    </location>
</feature>
<evidence type="ECO:0000256" key="2">
    <source>
        <dbReference type="ARBA" id="ARBA00022448"/>
    </source>
</evidence>
<comment type="caution">
    <text evidence="8">The sequence shown here is derived from an EMBL/GenBank/DDBJ whole genome shotgun (WGS) entry which is preliminary data.</text>
</comment>
<comment type="subcellular location">
    <subcellularLocation>
        <location evidence="1">Cell membrane</location>
        <topology evidence="1">Multi-pass membrane protein</topology>
    </subcellularLocation>
</comment>
<keyword evidence="3 6" id="KW-0812">Transmembrane</keyword>
<gene>
    <name evidence="8" type="ORF">CIL05_19235</name>
</gene>
<dbReference type="InterPro" id="IPR036259">
    <property type="entry name" value="MFS_trans_sf"/>
</dbReference>
<keyword evidence="4 6" id="KW-1133">Transmembrane helix</keyword>
<keyword evidence="9" id="KW-1185">Reference proteome</keyword>
<dbReference type="EMBL" id="NPOA01000016">
    <property type="protein sequence ID" value="PAV28035.1"/>
    <property type="molecule type" value="Genomic_DNA"/>
</dbReference>
<dbReference type="GO" id="GO:0022857">
    <property type="term" value="F:transmembrane transporter activity"/>
    <property type="evidence" value="ECO:0007669"/>
    <property type="project" value="InterPro"/>
</dbReference>
<feature type="transmembrane region" description="Helical" evidence="6">
    <location>
        <begin position="81"/>
        <end position="99"/>
    </location>
</feature>
<dbReference type="InterPro" id="IPR011701">
    <property type="entry name" value="MFS"/>
</dbReference>
<feature type="transmembrane region" description="Helical" evidence="6">
    <location>
        <begin position="170"/>
        <end position="191"/>
    </location>
</feature>